<gene>
    <name evidence="1" type="ORF">RT723_03050</name>
</gene>
<dbReference type="EMBL" id="JAWCUA010000003">
    <property type="protein sequence ID" value="MDU0111995.1"/>
    <property type="molecule type" value="Genomic_DNA"/>
</dbReference>
<accession>A0ABU3QXT6</accession>
<sequence length="107" mass="11982">MGYAVLWWCCKQDAFFAPTTKTPYTDEFLVGYSTNLTEDTNISVTYTNHATRDILEDYDLGVYTEGGQLWGSDLALPLSYFGYTENPGSNYVLATLEAVNVITKVLK</sequence>
<keyword evidence="2" id="KW-1185">Reference proteome</keyword>
<reference evidence="1 2" key="1">
    <citation type="submission" date="2023-10" db="EMBL/GenBank/DDBJ databases">
        <title>Psychrosphaera aquimaarina strain SW33 isolated from seawater.</title>
        <authorList>
            <person name="Bayburt H."/>
            <person name="Kim J.M."/>
            <person name="Choi B.J."/>
            <person name="Jeon C.O."/>
        </authorList>
    </citation>
    <scope>NUCLEOTIDE SEQUENCE [LARGE SCALE GENOMIC DNA]</scope>
    <source>
        <strain evidence="1 2">KCTC 52743</strain>
    </source>
</reference>
<proteinExistence type="predicted"/>
<dbReference type="Proteomes" id="UP001257914">
    <property type="component" value="Unassembled WGS sequence"/>
</dbReference>
<evidence type="ECO:0000313" key="1">
    <source>
        <dbReference type="EMBL" id="MDU0111995.1"/>
    </source>
</evidence>
<protein>
    <submittedName>
        <fullName evidence="1">Uncharacterized protein</fullName>
    </submittedName>
</protein>
<evidence type="ECO:0000313" key="2">
    <source>
        <dbReference type="Proteomes" id="UP001257914"/>
    </source>
</evidence>
<comment type="caution">
    <text evidence="1">The sequence shown here is derived from an EMBL/GenBank/DDBJ whole genome shotgun (WGS) entry which is preliminary data.</text>
</comment>
<organism evidence="1 2">
    <name type="scientific">Psychrosphaera aquimarina</name>
    <dbReference type="NCBI Taxonomy" id="2044854"/>
    <lineage>
        <taxon>Bacteria</taxon>
        <taxon>Pseudomonadati</taxon>
        <taxon>Pseudomonadota</taxon>
        <taxon>Gammaproteobacteria</taxon>
        <taxon>Alteromonadales</taxon>
        <taxon>Pseudoalteromonadaceae</taxon>
        <taxon>Psychrosphaera</taxon>
    </lineage>
</organism>
<name>A0ABU3QXT6_9GAMM</name>
<dbReference type="RefSeq" id="WP_315945848.1">
    <property type="nucleotide sequence ID" value="NZ_JAWCUA010000003.1"/>
</dbReference>